<dbReference type="Proteomes" id="UP000595691">
    <property type="component" value="Chromosome"/>
</dbReference>
<dbReference type="EMBL" id="CP065425">
    <property type="protein sequence ID" value="QQZ11521.1"/>
    <property type="molecule type" value="Genomic_DNA"/>
</dbReference>
<keyword evidence="2" id="KW-1133">Transmembrane helix</keyword>
<reference evidence="4 5" key="1">
    <citation type="submission" date="2020-11" db="EMBL/GenBank/DDBJ databases">
        <title>Taxonomic evaluation of the Bacillus sporothermodurans group of bacteria based on whole genome sequences.</title>
        <authorList>
            <person name="Fiedler G."/>
            <person name="Herbstmann A.-D."/>
            <person name="Doll E."/>
            <person name="Wenning M."/>
            <person name="Brinks E."/>
            <person name="Kabisch J."/>
            <person name="Breitenwieser F."/>
            <person name="Lappann M."/>
            <person name="Boehnlein C."/>
            <person name="Franz C."/>
        </authorList>
    </citation>
    <scope>NUCLEOTIDE SEQUENCE [LARGE SCALE GENOMIC DNA]</scope>
    <source>
        <strain evidence="4 5">JCM 19841</strain>
    </source>
</reference>
<keyword evidence="4" id="KW-0808">Transferase</keyword>
<evidence type="ECO:0000256" key="1">
    <source>
        <dbReference type="ARBA" id="ARBA00006464"/>
    </source>
</evidence>
<dbReference type="Pfam" id="PF02397">
    <property type="entry name" value="Bac_transf"/>
    <property type="match status" value="1"/>
</dbReference>
<name>A0ABX7E6Z8_9BACI</name>
<gene>
    <name evidence="4" type="ORF">I5776_12285</name>
</gene>
<sequence length="214" mass="24743">MVIVHEKRQITQNNSYRVLKRLLDIIVAFILLILLFPIIVLIGILIFTFERGPVLFLQQRTGQFNKEFTIIKFRTMERSVINNVHEYVWDGQVPQNFVFRTPDNLTVTKLGAILRKYSLDELPQLINVIKGEMSFVGPRPEILNITKFYDGVQKKRLMVKPGITGFAQVNGRSDINHGLKINFDLYYVDHISLFLDFKIICKTIVLVLTGKGAY</sequence>
<organism evidence="4 5">
    <name type="scientific">Heyndrickxia vini</name>
    <dbReference type="NCBI Taxonomy" id="1476025"/>
    <lineage>
        <taxon>Bacteria</taxon>
        <taxon>Bacillati</taxon>
        <taxon>Bacillota</taxon>
        <taxon>Bacilli</taxon>
        <taxon>Bacillales</taxon>
        <taxon>Bacillaceae</taxon>
        <taxon>Heyndrickxia</taxon>
    </lineage>
</organism>
<evidence type="ECO:0000256" key="2">
    <source>
        <dbReference type="SAM" id="Phobius"/>
    </source>
</evidence>
<feature type="domain" description="Bacterial sugar transferase" evidence="3">
    <location>
        <begin position="20"/>
        <end position="208"/>
    </location>
</feature>
<keyword evidence="5" id="KW-1185">Reference proteome</keyword>
<dbReference type="GO" id="GO:0016740">
    <property type="term" value="F:transferase activity"/>
    <property type="evidence" value="ECO:0007669"/>
    <property type="project" value="UniProtKB-KW"/>
</dbReference>
<evidence type="ECO:0000313" key="4">
    <source>
        <dbReference type="EMBL" id="QQZ11521.1"/>
    </source>
</evidence>
<keyword evidence="2" id="KW-0472">Membrane</keyword>
<dbReference type="PANTHER" id="PTHR30576:SF10">
    <property type="entry name" value="SLL5057 PROTEIN"/>
    <property type="match status" value="1"/>
</dbReference>
<feature type="transmembrane region" description="Helical" evidence="2">
    <location>
        <begin position="21"/>
        <end position="49"/>
    </location>
</feature>
<comment type="similarity">
    <text evidence="1">Belongs to the bacterial sugar transferase family.</text>
</comment>
<dbReference type="PANTHER" id="PTHR30576">
    <property type="entry name" value="COLANIC BIOSYNTHESIS UDP-GLUCOSE LIPID CARRIER TRANSFERASE"/>
    <property type="match status" value="1"/>
</dbReference>
<evidence type="ECO:0000259" key="3">
    <source>
        <dbReference type="Pfam" id="PF02397"/>
    </source>
</evidence>
<keyword evidence="2" id="KW-0812">Transmembrane</keyword>
<proteinExistence type="inferred from homology"/>
<evidence type="ECO:0000313" key="5">
    <source>
        <dbReference type="Proteomes" id="UP000595691"/>
    </source>
</evidence>
<dbReference type="InterPro" id="IPR003362">
    <property type="entry name" value="Bact_transf"/>
</dbReference>
<accession>A0ABX7E6Z8</accession>
<protein>
    <submittedName>
        <fullName evidence="4">Sugar transferase</fullName>
    </submittedName>
</protein>